<accession>A0A0C2XEV0</accession>
<name>A0A0C2XEV0_SERVB</name>
<evidence type="ECO:0000313" key="3">
    <source>
        <dbReference type="Proteomes" id="UP000054097"/>
    </source>
</evidence>
<sequence>MLSTEQIHRQVAGDEDVLRKMVDLFDAARITVTNASRAVVDAQNALLAARAWLVSAQATSESYRRELLRLTEMTGCSLSRLRGAPTALPSEILVQIAQLCVDEARERLEWMGSKGISWTGKDRNRWIYPVTLSQVCKEWRRAILGCPALWSYLDNLVPAVSSPLSKLIRLRSGYSTLESLWSTSSAPPSKSRLETTRYKRWSTLRLIHPTTIGDNVPAIPFSRSTHFASLTSIFLTAPPQKRPPYFSTCHLPSMPKLTKIELHDVQFLAPPPYRHPNRMDLTIRYTSVISFRDRDMADIAIVFPNLQNFTLNIRGPYVNRHRRFISDASIDEQPNGVTQKPSFSFPALESLDISARDLTHSLSRFQGAFIPRLKILRLRDNGLPAAATFFIHLVRSRTSLSTLGLSDYSYTASKVFRSHRGIRVLEVPFSEEAIQILQPSLVDAFPAVPAVPASAATSPLKRKPSLLPGLAFPSVATLVLSSPPVENGTMGESVGRVERTILNGLTEIVKKRNAMILETYSTKTVSAAPPVPVPETYTTTGKRGGESEGPFTSAETLVNPPTPVLTSQSPTSLTRKSSISSLSICSVGTKRRGNGGLTLVPVQEVHFPVTRGVISRPISRRGRVAMEQLYDVLVEGRKAWTQLGVQAVESGY</sequence>
<dbReference type="Proteomes" id="UP000054097">
    <property type="component" value="Unassembled WGS sequence"/>
</dbReference>
<evidence type="ECO:0000313" key="2">
    <source>
        <dbReference type="EMBL" id="KIM27642.1"/>
    </source>
</evidence>
<evidence type="ECO:0000256" key="1">
    <source>
        <dbReference type="SAM" id="MobiDB-lite"/>
    </source>
</evidence>
<dbReference type="SUPFAM" id="SSF52047">
    <property type="entry name" value="RNI-like"/>
    <property type="match status" value="1"/>
</dbReference>
<dbReference type="EMBL" id="KN824297">
    <property type="protein sequence ID" value="KIM27642.1"/>
    <property type="molecule type" value="Genomic_DNA"/>
</dbReference>
<protein>
    <submittedName>
        <fullName evidence="2">Uncharacterized protein</fullName>
    </submittedName>
</protein>
<reference evidence="2 3" key="1">
    <citation type="submission" date="2014-04" db="EMBL/GenBank/DDBJ databases">
        <authorList>
            <consortium name="DOE Joint Genome Institute"/>
            <person name="Kuo A."/>
            <person name="Zuccaro A."/>
            <person name="Kohler A."/>
            <person name="Nagy L.G."/>
            <person name="Floudas D."/>
            <person name="Copeland A."/>
            <person name="Barry K.W."/>
            <person name="Cichocki N."/>
            <person name="Veneault-Fourrey C."/>
            <person name="LaButti K."/>
            <person name="Lindquist E.A."/>
            <person name="Lipzen A."/>
            <person name="Lundell T."/>
            <person name="Morin E."/>
            <person name="Murat C."/>
            <person name="Sun H."/>
            <person name="Tunlid A."/>
            <person name="Henrissat B."/>
            <person name="Grigoriev I.V."/>
            <person name="Hibbett D.S."/>
            <person name="Martin F."/>
            <person name="Nordberg H.P."/>
            <person name="Cantor M.N."/>
            <person name="Hua S.X."/>
        </authorList>
    </citation>
    <scope>NUCLEOTIDE SEQUENCE [LARGE SCALE GENOMIC DNA]</scope>
    <source>
        <strain evidence="2 3">MAFF 305830</strain>
    </source>
</reference>
<dbReference type="InterPro" id="IPR032675">
    <property type="entry name" value="LRR_dom_sf"/>
</dbReference>
<keyword evidence="3" id="KW-1185">Reference proteome</keyword>
<dbReference type="HOGENOM" id="CLU_420445_0_0_1"/>
<dbReference type="AlphaFoldDB" id="A0A0C2XEV0"/>
<dbReference type="OrthoDB" id="3243327at2759"/>
<organism evidence="2 3">
    <name type="scientific">Serendipita vermifera MAFF 305830</name>
    <dbReference type="NCBI Taxonomy" id="933852"/>
    <lineage>
        <taxon>Eukaryota</taxon>
        <taxon>Fungi</taxon>
        <taxon>Dikarya</taxon>
        <taxon>Basidiomycota</taxon>
        <taxon>Agaricomycotina</taxon>
        <taxon>Agaricomycetes</taxon>
        <taxon>Sebacinales</taxon>
        <taxon>Serendipitaceae</taxon>
        <taxon>Serendipita</taxon>
    </lineage>
</organism>
<feature type="region of interest" description="Disordered" evidence="1">
    <location>
        <begin position="531"/>
        <end position="572"/>
    </location>
</feature>
<proteinExistence type="predicted"/>
<gene>
    <name evidence="2" type="ORF">M408DRAFT_70847</name>
</gene>
<reference evidence="3" key="2">
    <citation type="submission" date="2015-01" db="EMBL/GenBank/DDBJ databases">
        <title>Evolutionary Origins and Diversification of the Mycorrhizal Mutualists.</title>
        <authorList>
            <consortium name="DOE Joint Genome Institute"/>
            <consortium name="Mycorrhizal Genomics Consortium"/>
            <person name="Kohler A."/>
            <person name="Kuo A."/>
            <person name="Nagy L.G."/>
            <person name="Floudas D."/>
            <person name="Copeland A."/>
            <person name="Barry K.W."/>
            <person name="Cichocki N."/>
            <person name="Veneault-Fourrey C."/>
            <person name="LaButti K."/>
            <person name="Lindquist E.A."/>
            <person name="Lipzen A."/>
            <person name="Lundell T."/>
            <person name="Morin E."/>
            <person name="Murat C."/>
            <person name="Riley R."/>
            <person name="Ohm R."/>
            <person name="Sun H."/>
            <person name="Tunlid A."/>
            <person name="Henrissat B."/>
            <person name="Grigoriev I.V."/>
            <person name="Hibbett D.S."/>
            <person name="Martin F."/>
        </authorList>
    </citation>
    <scope>NUCLEOTIDE SEQUENCE [LARGE SCALE GENOMIC DNA]</scope>
    <source>
        <strain evidence="3">MAFF 305830</strain>
    </source>
</reference>
<dbReference type="Gene3D" id="3.80.10.10">
    <property type="entry name" value="Ribonuclease Inhibitor"/>
    <property type="match status" value="1"/>
</dbReference>